<feature type="transmembrane region" description="Helical" evidence="2">
    <location>
        <begin position="231"/>
        <end position="251"/>
    </location>
</feature>
<dbReference type="Pfam" id="PF19877">
    <property type="entry name" value="DUF6350"/>
    <property type="match status" value="1"/>
</dbReference>
<keyword evidence="4" id="KW-1185">Reference proteome</keyword>
<feature type="compositionally biased region" description="Basic and acidic residues" evidence="1">
    <location>
        <begin position="415"/>
        <end position="467"/>
    </location>
</feature>
<evidence type="ECO:0000313" key="4">
    <source>
        <dbReference type="Proteomes" id="UP000641514"/>
    </source>
</evidence>
<keyword evidence="2" id="KW-0472">Membrane</keyword>
<feature type="transmembrane region" description="Helical" evidence="2">
    <location>
        <begin position="195"/>
        <end position="219"/>
    </location>
</feature>
<feature type="transmembrane region" description="Helical" evidence="2">
    <location>
        <begin position="35"/>
        <end position="56"/>
    </location>
</feature>
<protein>
    <submittedName>
        <fullName evidence="3">Uncharacterized protein</fullName>
    </submittedName>
</protein>
<dbReference type="InterPro" id="IPR045931">
    <property type="entry name" value="DUF6350"/>
</dbReference>
<keyword evidence="2" id="KW-0812">Transmembrane</keyword>
<reference evidence="3" key="2">
    <citation type="submission" date="2020-09" db="EMBL/GenBank/DDBJ databases">
        <authorList>
            <person name="Sun Q."/>
            <person name="Zhou Y."/>
        </authorList>
    </citation>
    <scope>NUCLEOTIDE SEQUENCE</scope>
    <source>
        <strain evidence="3">CGMCC 1.15478</strain>
    </source>
</reference>
<organism evidence="3 4">
    <name type="scientific">Hoyosella rhizosphaerae</name>
    <dbReference type="NCBI Taxonomy" id="1755582"/>
    <lineage>
        <taxon>Bacteria</taxon>
        <taxon>Bacillati</taxon>
        <taxon>Actinomycetota</taxon>
        <taxon>Actinomycetes</taxon>
        <taxon>Mycobacteriales</taxon>
        <taxon>Hoyosellaceae</taxon>
        <taxon>Hoyosella</taxon>
    </lineage>
</organism>
<feature type="transmembrane region" description="Helical" evidence="2">
    <location>
        <begin position="62"/>
        <end position="81"/>
    </location>
</feature>
<evidence type="ECO:0000256" key="2">
    <source>
        <dbReference type="SAM" id="Phobius"/>
    </source>
</evidence>
<gene>
    <name evidence="3" type="ORF">GCM10011410_20720</name>
</gene>
<feature type="compositionally biased region" description="Basic and acidic residues" evidence="1">
    <location>
        <begin position="531"/>
        <end position="540"/>
    </location>
</feature>
<feature type="transmembrane region" description="Helical" evidence="2">
    <location>
        <begin position="123"/>
        <end position="142"/>
    </location>
</feature>
<sequence length="540" mass="55509">MPLSTLMTDMRVRPAPGGNNTTPLSGDAGRSLMKAAFAPTGFTALAIIVVMTTVLITSDSDLTGIFAAVGATWLGIHQVTLPISGTNLGVLPLTVTAVVFAATYHFVKRASSAVTTTKDAGQVIAAAVGIPLVMTIISLAIVKDASTVLKIDTPNVLQSFGWTILIHAVAAASALRKPLWKDLAEQRHLPEWLTFSAAASRVSAITMLGLGSAVTVMLLAVSWSDAADQLFAYNGIGAAIGLGVLSVMYLANVVVGVIATSVGVTITVGEGSVSVFANEPAAGPSIPVLTALPSTEPELWWLLLLIIPATAGVVTGKSIAARGLKTRELYSAIAAAAVMQAVAFFVIALAAGGAFGVFGAISLAPLLGALALLAWVLCIGSATAGLSLWLREHRERKERRGDVERAIAEALAEEAEQKAKTTAEASSEKDAQAEKEDKPGKKSKAEAAEEAKVVESSEKAPAAKDTDGQDAEEVSSGGKAEATAAEPKRGRIVALTRKLPTVPFDVPSIPGAVAKIPSKVKSGITGAGKKSPTESEPSDK</sequence>
<reference evidence="3" key="1">
    <citation type="journal article" date="2014" name="Int. J. Syst. Evol. Microbiol.">
        <title>Complete genome sequence of Corynebacterium casei LMG S-19264T (=DSM 44701T), isolated from a smear-ripened cheese.</title>
        <authorList>
            <consortium name="US DOE Joint Genome Institute (JGI-PGF)"/>
            <person name="Walter F."/>
            <person name="Albersmeier A."/>
            <person name="Kalinowski J."/>
            <person name="Ruckert C."/>
        </authorList>
    </citation>
    <scope>NUCLEOTIDE SEQUENCE</scope>
    <source>
        <strain evidence="3">CGMCC 1.15478</strain>
    </source>
</reference>
<feature type="transmembrane region" description="Helical" evidence="2">
    <location>
        <begin position="299"/>
        <end position="320"/>
    </location>
</feature>
<evidence type="ECO:0000313" key="3">
    <source>
        <dbReference type="EMBL" id="GGC67861.1"/>
    </source>
</evidence>
<comment type="caution">
    <text evidence="3">The sequence shown here is derived from an EMBL/GenBank/DDBJ whole genome shotgun (WGS) entry which is preliminary data.</text>
</comment>
<evidence type="ECO:0000256" key="1">
    <source>
        <dbReference type="SAM" id="MobiDB-lite"/>
    </source>
</evidence>
<name>A0A916UCV4_9ACTN</name>
<feature type="transmembrane region" description="Helical" evidence="2">
    <location>
        <begin position="367"/>
        <end position="390"/>
    </location>
</feature>
<feature type="transmembrane region" description="Helical" evidence="2">
    <location>
        <begin position="88"/>
        <end position="107"/>
    </location>
</feature>
<keyword evidence="2" id="KW-1133">Transmembrane helix</keyword>
<proteinExistence type="predicted"/>
<dbReference type="AlphaFoldDB" id="A0A916UCV4"/>
<accession>A0A916UCV4</accession>
<dbReference type="Proteomes" id="UP000641514">
    <property type="component" value="Unassembled WGS sequence"/>
</dbReference>
<feature type="transmembrane region" description="Helical" evidence="2">
    <location>
        <begin position="332"/>
        <end position="361"/>
    </location>
</feature>
<dbReference type="EMBL" id="BMJH01000002">
    <property type="protein sequence ID" value="GGC67861.1"/>
    <property type="molecule type" value="Genomic_DNA"/>
</dbReference>
<feature type="region of interest" description="Disordered" evidence="1">
    <location>
        <begin position="414"/>
        <end position="540"/>
    </location>
</feature>